<proteinExistence type="predicted"/>
<reference evidence="1" key="2">
    <citation type="submission" date="2022-01" db="EMBL/GenBank/DDBJ databases">
        <authorList>
            <person name="Yamashiro T."/>
            <person name="Shiraishi A."/>
            <person name="Satake H."/>
            <person name="Nakayama K."/>
        </authorList>
    </citation>
    <scope>NUCLEOTIDE SEQUENCE</scope>
</reference>
<evidence type="ECO:0000313" key="1">
    <source>
        <dbReference type="EMBL" id="GJT18988.1"/>
    </source>
</evidence>
<accession>A0ABQ5BZ02</accession>
<name>A0ABQ5BZ02_9ASTR</name>
<gene>
    <name evidence="1" type="ORF">Tco_0877694</name>
</gene>
<reference evidence="1" key="1">
    <citation type="journal article" date="2022" name="Int. J. Mol. Sci.">
        <title>Draft Genome of Tanacetum Coccineum: Genomic Comparison of Closely Related Tanacetum-Family Plants.</title>
        <authorList>
            <person name="Yamashiro T."/>
            <person name="Shiraishi A."/>
            <person name="Nakayama K."/>
            <person name="Satake H."/>
        </authorList>
    </citation>
    <scope>NUCLEOTIDE SEQUENCE</scope>
</reference>
<sequence>MPTPLTSSPLSLLHTIPTQRFAGGVGALRCDPSGGGQFWGLFLKGLEYVCGTGWGDLRGKFGGVDSRNGPNQKQTLLSRLRSLPHGIGVIGVGGLHQVRDAREGGWSMASSPGVAPDYKRAISGGDEAASPPGGHVAASKTIEVRGAQRMGKPHHGGHTPRAIASHDWRHRTQQGAHEVAHHTLGLHSILPLNCGVGTGQVAWHPLLLALRGRHLWMALGASPIGGRERVRICRSYGVLKGGMRERQTGARRSRARCGSAVSCRVGDNGMALGLCGGAERTYVRLTVGGVPWGVASELESGLTAVLCRRRIIPWDVGDRVSRNKSDSVRKWSNYGGE</sequence>
<evidence type="ECO:0000313" key="2">
    <source>
        <dbReference type="Proteomes" id="UP001151760"/>
    </source>
</evidence>
<dbReference type="EMBL" id="BQNB010013682">
    <property type="protein sequence ID" value="GJT18988.1"/>
    <property type="molecule type" value="Genomic_DNA"/>
</dbReference>
<organism evidence="1 2">
    <name type="scientific">Tanacetum coccineum</name>
    <dbReference type="NCBI Taxonomy" id="301880"/>
    <lineage>
        <taxon>Eukaryota</taxon>
        <taxon>Viridiplantae</taxon>
        <taxon>Streptophyta</taxon>
        <taxon>Embryophyta</taxon>
        <taxon>Tracheophyta</taxon>
        <taxon>Spermatophyta</taxon>
        <taxon>Magnoliopsida</taxon>
        <taxon>eudicotyledons</taxon>
        <taxon>Gunneridae</taxon>
        <taxon>Pentapetalae</taxon>
        <taxon>asterids</taxon>
        <taxon>campanulids</taxon>
        <taxon>Asterales</taxon>
        <taxon>Asteraceae</taxon>
        <taxon>Asteroideae</taxon>
        <taxon>Anthemideae</taxon>
        <taxon>Anthemidinae</taxon>
        <taxon>Tanacetum</taxon>
    </lineage>
</organism>
<keyword evidence="2" id="KW-1185">Reference proteome</keyword>
<dbReference type="Proteomes" id="UP001151760">
    <property type="component" value="Unassembled WGS sequence"/>
</dbReference>
<protein>
    <submittedName>
        <fullName evidence="1">Uncharacterized protein</fullName>
    </submittedName>
</protein>
<comment type="caution">
    <text evidence="1">The sequence shown here is derived from an EMBL/GenBank/DDBJ whole genome shotgun (WGS) entry which is preliminary data.</text>
</comment>